<dbReference type="GO" id="GO:0000781">
    <property type="term" value="C:chromosome, telomeric region"/>
    <property type="evidence" value="ECO:0007669"/>
    <property type="project" value="UniProtKB-SubCell"/>
</dbReference>
<protein>
    <recommendedName>
        <fullName evidence="1">Telomerase reverse transcriptase</fullName>
        <ecNumber evidence="1">2.7.7.49</ecNumber>
    </recommendedName>
    <alternativeName>
        <fullName evidence="1">Telomerase catalytic subunit</fullName>
    </alternativeName>
</protein>
<keyword evidence="1" id="KW-0539">Nucleus</keyword>
<dbReference type="EC" id="2.7.7.49" evidence="1"/>
<dbReference type="PANTHER" id="PTHR12066:SF0">
    <property type="entry name" value="TELOMERASE REVERSE TRANSCRIPTASE"/>
    <property type="match status" value="1"/>
</dbReference>
<dbReference type="GO" id="GO:0042162">
    <property type="term" value="F:telomeric DNA binding"/>
    <property type="evidence" value="ECO:0007669"/>
    <property type="project" value="TreeGrafter"/>
</dbReference>
<keyword evidence="1" id="KW-0460">Magnesium</keyword>
<dbReference type="GO" id="GO:0000333">
    <property type="term" value="C:telomerase catalytic core complex"/>
    <property type="evidence" value="ECO:0007669"/>
    <property type="project" value="TreeGrafter"/>
</dbReference>
<comment type="function">
    <text evidence="1">Telomerase is a ribonucleoprotein enzyme essential for the replication of chromosome termini in most eukaryotes. It elongates telomeres. It is a reverse transcriptase that adds simple sequence repeats to chromosome ends by copying a template sequence within the RNA component of the enzyme.</text>
</comment>
<keyword evidence="1" id="KW-0695">RNA-directed DNA polymerase</keyword>
<accession>A0AAD5JWB9</accession>
<dbReference type="InterPro" id="IPR003545">
    <property type="entry name" value="Telomerase_RT"/>
</dbReference>
<proteinExistence type="inferred from homology"/>
<dbReference type="EMBL" id="JAIXMP010000064">
    <property type="protein sequence ID" value="KAI9244003.1"/>
    <property type="molecule type" value="Genomic_DNA"/>
</dbReference>
<dbReference type="AlphaFoldDB" id="A0AAD5JWB9"/>
<keyword evidence="1" id="KW-0779">Telomere</keyword>
<evidence type="ECO:0000313" key="2">
    <source>
        <dbReference type="EMBL" id="KAI9244003.1"/>
    </source>
</evidence>
<dbReference type="GO" id="GO:0070034">
    <property type="term" value="F:telomerase RNA binding"/>
    <property type="evidence" value="ECO:0007669"/>
    <property type="project" value="TreeGrafter"/>
</dbReference>
<keyword evidence="1" id="KW-0479">Metal-binding</keyword>
<evidence type="ECO:0000256" key="1">
    <source>
        <dbReference type="RuleBase" id="RU365061"/>
    </source>
</evidence>
<keyword evidence="1" id="KW-0808">Transferase</keyword>
<organism evidence="2 3">
    <name type="scientific">Phascolomyces articulosus</name>
    <dbReference type="NCBI Taxonomy" id="60185"/>
    <lineage>
        <taxon>Eukaryota</taxon>
        <taxon>Fungi</taxon>
        <taxon>Fungi incertae sedis</taxon>
        <taxon>Mucoromycota</taxon>
        <taxon>Mucoromycotina</taxon>
        <taxon>Mucoromycetes</taxon>
        <taxon>Mucorales</taxon>
        <taxon>Lichtheimiaceae</taxon>
        <taxon>Phascolomyces</taxon>
    </lineage>
</organism>
<reference evidence="2" key="2">
    <citation type="submission" date="2023-02" db="EMBL/GenBank/DDBJ databases">
        <authorList>
            <consortium name="DOE Joint Genome Institute"/>
            <person name="Mondo S.J."/>
            <person name="Chang Y."/>
            <person name="Wang Y."/>
            <person name="Ahrendt S."/>
            <person name="Andreopoulos W."/>
            <person name="Barry K."/>
            <person name="Beard J."/>
            <person name="Benny G.L."/>
            <person name="Blankenship S."/>
            <person name="Bonito G."/>
            <person name="Cuomo C."/>
            <person name="Desiro A."/>
            <person name="Gervers K.A."/>
            <person name="Hundley H."/>
            <person name="Kuo A."/>
            <person name="LaButti K."/>
            <person name="Lang B.F."/>
            <person name="Lipzen A."/>
            <person name="O'Donnell K."/>
            <person name="Pangilinan J."/>
            <person name="Reynolds N."/>
            <person name="Sandor L."/>
            <person name="Smith M.W."/>
            <person name="Tsang A."/>
            <person name="Grigoriev I.V."/>
            <person name="Stajich J.E."/>
            <person name="Spatafora J.W."/>
        </authorList>
    </citation>
    <scope>NUCLEOTIDE SEQUENCE</scope>
    <source>
        <strain evidence="2">RSA 2281</strain>
    </source>
</reference>
<dbReference type="Proteomes" id="UP001209540">
    <property type="component" value="Unassembled WGS sequence"/>
</dbReference>
<dbReference type="GO" id="GO:0007004">
    <property type="term" value="P:telomere maintenance via telomerase"/>
    <property type="evidence" value="ECO:0007669"/>
    <property type="project" value="TreeGrafter"/>
</dbReference>
<comment type="catalytic activity">
    <reaction evidence="1">
        <text>DNA(n) + a 2'-deoxyribonucleoside 5'-triphosphate = DNA(n+1) + diphosphate</text>
        <dbReference type="Rhea" id="RHEA:22508"/>
        <dbReference type="Rhea" id="RHEA-COMP:17339"/>
        <dbReference type="Rhea" id="RHEA-COMP:17340"/>
        <dbReference type="ChEBI" id="CHEBI:33019"/>
        <dbReference type="ChEBI" id="CHEBI:61560"/>
        <dbReference type="ChEBI" id="CHEBI:173112"/>
        <dbReference type="EC" id="2.7.7.49"/>
    </reaction>
</comment>
<name>A0AAD5JWB9_9FUNG</name>
<comment type="similarity">
    <text evidence="1">Belongs to the reverse transcriptase family. Telomerase subfamily.</text>
</comment>
<reference evidence="2" key="1">
    <citation type="journal article" date="2022" name="IScience">
        <title>Evolution of zygomycete secretomes and the origins of terrestrial fungal ecologies.</title>
        <authorList>
            <person name="Chang Y."/>
            <person name="Wang Y."/>
            <person name="Mondo S."/>
            <person name="Ahrendt S."/>
            <person name="Andreopoulos W."/>
            <person name="Barry K."/>
            <person name="Beard J."/>
            <person name="Benny G.L."/>
            <person name="Blankenship S."/>
            <person name="Bonito G."/>
            <person name="Cuomo C."/>
            <person name="Desiro A."/>
            <person name="Gervers K.A."/>
            <person name="Hundley H."/>
            <person name="Kuo A."/>
            <person name="LaButti K."/>
            <person name="Lang B.F."/>
            <person name="Lipzen A."/>
            <person name="O'Donnell K."/>
            <person name="Pangilinan J."/>
            <person name="Reynolds N."/>
            <person name="Sandor L."/>
            <person name="Smith M.E."/>
            <person name="Tsang A."/>
            <person name="Grigoriev I.V."/>
            <person name="Stajich J.E."/>
            <person name="Spatafora J.W."/>
        </authorList>
    </citation>
    <scope>NUCLEOTIDE SEQUENCE</scope>
    <source>
        <strain evidence="2">RSA 2281</strain>
    </source>
</reference>
<dbReference type="GO" id="GO:0003720">
    <property type="term" value="F:telomerase activity"/>
    <property type="evidence" value="ECO:0007669"/>
    <property type="project" value="InterPro"/>
</dbReference>
<dbReference type="GO" id="GO:0046872">
    <property type="term" value="F:metal ion binding"/>
    <property type="evidence" value="ECO:0007669"/>
    <property type="project" value="UniProtKB-KW"/>
</dbReference>
<sequence>MSNYPDHFKKLFKNIIPINDYLVATFNMNLEHVNSPIDRDMLKNKILNRIVIGLPYSIVEYSKEESSKDNTNDRQCNTMAEIIDQVRREILLVGKGNDHMLTSGVYLSLDRDQYNERIIRENITNSVTKELLSPEWDTFLRWTGENIIRHLFKHTVLLVRIQNDNFYQLSGPRVNVVMDHTSNIDTQQTDSTKTITYTLIPGKMLYNKRFLRKPQVLMKNNTLEQLKVMFPREFSKKRKKFPKRLDAIKPIVEQTITANARSKPLSALAHTCISPKVIYYLILESNGIAFLKMKKSSLN</sequence>
<comment type="caution">
    <text evidence="2">The sequence shown here is derived from an EMBL/GenBank/DDBJ whole genome shotgun (WGS) entry which is preliminary data.</text>
</comment>
<keyword evidence="3" id="KW-1185">Reference proteome</keyword>
<evidence type="ECO:0000313" key="3">
    <source>
        <dbReference type="Proteomes" id="UP001209540"/>
    </source>
</evidence>
<keyword evidence="1" id="KW-0548">Nucleotidyltransferase</keyword>
<dbReference type="PANTHER" id="PTHR12066">
    <property type="entry name" value="TELOMERASE REVERSE TRANSCRIPTASE"/>
    <property type="match status" value="1"/>
</dbReference>
<keyword evidence="1" id="KW-0158">Chromosome</keyword>
<gene>
    <name evidence="2" type="ORF">BDA99DRAFT_312878</name>
</gene>
<comment type="subcellular location">
    <subcellularLocation>
        <location evidence="1">Nucleus</location>
    </subcellularLocation>
    <subcellularLocation>
        <location evidence="1">Chromosome</location>
        <location evidence="1">Telomere</location>
    </subcellularLocation>
</comment>